<keyword evidence="9" id="KW-0472">Membrane</keyword>
<evidence type="ECO:0000256" key="10">
    <source>
        <dbReference type="SAM" id="MobiDB-lite"/>
    </source>
</evidence>
<dbReference type="Pfam" id="PF00571">
    <property type="entry name" value="CBS"/>
    <property type="match status" value="1"/>
</dbReference>
<dbReference type="Gene3D" id="3.10.580.10">
    <property type="entry name" value="CBS-domain"/>
    <property type="match status" value="1"/>
</dbReference>
<dbReference type="EC" id="7.6.2.9" evidence="9"/>
<comment type="similarity">
    <text evidence="1 9">Belongs to the ABC transporter superfamily.</text>
</comment>
<dbReference type="NCBIfam" id="TIGR01186">
    <property type="entry name" value="proV"/>
    <property type="match status" value="1"/>
</dbReference>
<dbReference type="GO" id="GO:0031460">
    <property type="term" value="P:glycine betaine transport"/>
    <property type="evidence" value="ECO:0007669"/>
    <property type="project" value="InterPro"/>
</dbReference>
<evidence type="ECO:0000256" key="5">
    <source>
        <dbReference type="ARBA" id="ARBA00022970"/>
    </source>
</evidence>
<keyword evidence="8" id="KW-0129">CBS domain</keyword>
<keyword evidence="9" id="KW-1003">Cell membrane</keyword>
<evidence type="ECO:0000256" key="6">
    <source>
        <dbReference type="ARBA" id="ARBA00051811"/>
    </source>
</evidence>
<keyword evidence="5" id="KW-0029">Amino-acid transport</keyword>
<protein>
    <recommendedName>
        <fullName evidence="9">Quaternary amine transport ATP-binding protein</fullName>
        <ecNumber evidence="9">7.6.2.9</ecNumber>
    </recommendedName>
</protein>
<evidence type="ECO:0000259" key="11">
    <source>
        <dbReference type="PROSITE" id="PS50893"/>
    </source>
</evidence>
<dbReference type="GO" id="GO:0005524">
    <property type="term" value="F:ATP binding"/>
    <property type="evidence" value="ECO:0007669"/>
    <property type="project" value="UniProtKB-UniRule"/>
</dbReference>
<feature type="domain" description="ABC transporter" evidence="11">
    <location>
        <begin position="6"/>
        <end position="266"/>
    </location>
</feature>
<gene>
    <name evidence="13" type="ORF">FPY71_16365</name>
</gene>
<proteinExistence type="inferred from homology"/>
<name>A0A5B0DNL0_9HYPH</name>
<keyword evidence="9" id="KW-0997">Cell inner membrane</keyword>
<dbReference type="InterPro" id="IPR005892">
    <property type="entry name" value="Gly-betaine_transp_ATP-bd"/>
</dbReference>
<dbReference type="InterPro" id="IPR017871">
    <property type="entry name" value="ABC_transporter-like_CS"/>
</dbReference>
<evidence type="ECO:0000256" key="4">
    <source>
        <dbReference type="ARBA" id="ARBA00022840"/>
    </source>
</evidence>
<dbReference type="FunFam" id="3.40.50.300:FF:000201">
    <property type="entry name" value="Glycine betaine/L-proline ABC transporter ATP-binding protein"/>
    <property type="match status" value="1"/>
</dbReference>
<feature type="domain" description="CBS" evidence="12">
    <location>
        <begin position="341"/>
        <end position="398"/>
    </location>
</feature>
<accession>A0A5B0DNL0</accession>
<dbReference type="InterPro" id="IPR003439">
    <property type="entry name" value="ABC_transporter-like_ATP-bd"/>
</dbReference>
<keyword evidence="3 9" id="KW-0547">Nucleotide-binding</keyword>
<dbReference type="GO" id="GO:0006970">
    <property type="term" value="P:response to osmotic stress"/>
    <property type="evidence" value="ECO:0007669"/>
    <property type="project" value="UniProtKB-ARBA"/>
</dbReference>
<dbReference type="GO" id="GO:0005886">
    <property type="term" value="C:plasma membrane"/>
    <property type="evidence" value="ECO:0007669"/>
    <property type="project" value="UniProtKB-SubCell"/>
</dbReference>
<evidence type="ECO:0000259" key="12">
    <source>
        <dbReference type="PROSITE" id="PS51371"/>
    </source>
</evidence>
<evidence type="ECO:0000256" key="2">
    <source>
        <dbReference type="ARBA" id="ARBA00022448"/>
    </source>
</evidence>
<dbReference type="SUPFAM" id="SSF54631">
    <property type="entry name" value="CBS-domain pair"/>
    <property type="match status" value="1"/>
</dbReference>
<dbReference type="CDD" id="cd03294">
    <property type="entry name" value="ABC_Pro_Gly_Betaine"/>
    <property type="match status" value="1"/>
</dbReference>
<dbReference type="InterPro" id="IPR046342">
    <property type="entry name" value="CBS_dom_sf"/>
</dbReference>
<feature type="region of interest" description="Disordered" evidence="10">
    <location>
        <begin position="405"/>
        <end position="427"/>
    </location>
</feature>
<dbReference type="GO" id="GO:0015418">
    <property type="term" value="F:ABC-type quaternary ammonium compound transporting activity"/>
    <property type="evidence" value="ECO:0007669"/>
    <property type="project" value="UniProtKB-EC"/>
</dbReference>
<evidence type="ECO:0000256" key="3">
    <source>
        <dbReference type="ARBA" id="ARBA00022741"/>
    </source>
</evidence>
<evidence type="ECO:0000256" key="1">
    <source>
        <dbReference type="ARBA" id="ARBA00005417"/>
    </source>
</evidence>
<reference evidence="13 14" key="1">
    <citation type="submission" date="2019-08" db="EMBL/GenBank/DDBJ databases">
        <title>Aureimonas fodiniaquatilis sp. nov., isolated from a coal mine wastewater.</title>
        <authorList>
            <person name="Kim W."/>
        </authorList>
    </citation>
    <scope>NUCLEOTIDE SEQUENCE [LARGE SCALE GENOMIC DNA]</scope>
    <source>
        <strain evidence="13 14">CAU 1482</strain>
    </source>
</reference>
<dbReference type="SMART" id="SM00382">
    <property type="entry name" value="AAA"/>
    <property type="match status" value="1"/>
</dbReference>
<evidence type="ECO:0000256" key="8">
    <source>
        <dbReference type="PROSITE-ProRule" id="PRU00703"/>
    </source>
</evidence>
<keyword evidence="4 9" id="KW-0067">ATP-binding</keyword>
<dbReference type="PROSITE" id="PS00211">
    <property type="entry name" value="ABC_TRANSPORTER_1"/>
    <property type="match status" value="1"/>
</dbReference>
<dbReference type="Pfam" id="PF00005">
    <property type="entry name" value="ABC_tran"/>
    <property type="match status" value="1"/>
</dbReference>
<dbReference type="RefSeq" id="WP_149301416.1">
    <property type="nucleotide sequence ID" value="NZ_VTWH01000005.1"/>
</dbReference>
<comment type="subunit">
    <text evidence="9">The complex is probably composed of two ATP-binding proteins, two transmembrane proteins and a solute-binding protein.</text>
</comment>
<comment type="subunit">
    <text evidence="7">The complex is probably composed of two ATP-binding proteins (TmoW), two transmembrane proteins (TmoV) and a solute-binding protein (TmoX).</text>
</comment>
<dbReference type="AlphaFoldDB" id="A0A5B0DNL0"/>
<comment type="subcellular location">
    <subcellularLocation>
        <location evidence="9">Cell inner membrane</location>
        <topology evidence="9">Peripheral membrane protein</topology>
    </subcellularLocation>
</comment>
<dbReference type="EMBL" id="VTWH01000005">
    <property type="protein sequence ID" value="KAA0968467.1"/>
    <property type="molecule type" value="Genomic_DNA"/>
</dbReference>
<dbReference type="SUPFAM" id="SSF52540">
    <property type="entry name" value="P-loop containing nucleoside triphosphate hydrolases"/>
    <property type="match status" value="1"/>
</dbReference>
<evidence type="ECO:0000313" key="14">
    <source>
        <dbReference type="Proteomes" id="UP000324738"/>
    </source>
</evidence>
<sequence length="427" mass="46422">MTKERIRVENIIKLFGESAQAGLKLLQAGRGKDEIHDETGAVLGLDNVSFTVNEGEILVVMGLSGSGKSTMLRCINRLIEPTSGSIKVDGTEVTTLTKQQLVDFRREKFGMVFQHFALFPNRTIAENVEYGLEVQGVARKIRRQKALEAIELVGLKGWADKLPGQLSGGMQQRAGLARALAVNADILLMDEAFSALDPLIRRDMQDELGTLQRNLKKTVVFVSHDLDEAIHLGGRIVLMKDGAIVQSGYPEEILLNPQGDYVRRFVEHIDVSSVVTLGYLASRGIPGLFEQSKACEAYPIIQDKEGQGFIVTCDRNMPVGRVSRDALSATTSQNMPLASLMLRGVQTAPARTILKEVLPKLAQEPEGIAVVDDDGRYLGLITQSAALRAISGSTGIAETHELTGETPWIGQSPNSRWTDTVTSSSAG</sequence>
<dbReference type="PANTHER" id="PTHR43869:SF1">
    <property type="entry name" value="GLYCINE BETAINE_PROLINE BETAINE TRANSPORT SYSTEM ATP-BINDING PROTEIN PROV"/>
    <property type="match status" value="1"/>
</dbReference>
<dbReference type="InterPro" id="IPR000644">
    <property type="entry name" value="CBS_dom"/>
</dbReference>
<dbReference type="Gene3D" id="3.40.50.300">
    <property type="entry name" value="P-loop containing nucleotide triphosphate hydrolases"/>
    <property type="match status" value="1"/>
</dbReference>
<dbReference type="InterPro" id="IPR051921">
    <property type="entry name" value="ABC_osmolyte_uptake_ATP-bind"/>
</dbReference>
<comment type="caution">
    <text evidence="13">The sequence shown here is derived from an EMBL/GenBank/DDBJ whole genome shotgun (WGS) entry which is preliminary data.</text>
</comment>
<dbReference type="PROSITE" id="PS51371">
    <property type="entry name" value="CBS"/>
    <property type="match status" value="1"/>
</dbReference>
<dbReference type="GO" id="GO:0016887">
    <property type="term" value="F:ATP hydrolysis activity"/>
    <property type="evidence" value="ECO:0007669"/>
    <property type="project" value="UniProtKB-UniRule"/>
</dbReference>
<keyword evidence="2 9" id="KW-0813">Transport</keyword>
<dbReference type="InterPro" id="IPR027417">
    <property type="entry name" value="P-loop_NTPase"/>
</dbReference>
<feature type="compositionally biased region" description="Polar residues" evidence="10">
    <location>
        <begin position="409"/>
        <end position="427"/>
    </location>
</feature>
<dbReference type="PROSITE" id="PS50893">
    <property type="entry name" value="ABC_TRANSPORTER_2"/>
    <property type="match status" value="1"/>
</dbReference>
<organism evidence="13 14">
    <name type="scientific">Aureimonas fodinaquatilis</name>
    <dbReference type="NCBI Taxonomy" id="2565783"/>
    <lineage>
        <taxon>Bacteria</taxon>
        <taxon>Pseudomonadati</taxon>
        <taxon>Pseudomonadota</taxon>
        <taxon>Alphaproteobacteria</taxon>
        <taxon>Hyphomicrobiales</taxon>
        <taxon>Aurantimonadaceae</taxon>
        <taxon>Aureimonas</taxon>
    </lineage>
</organism>
<evidence type="ECO:0000313" key="13">
    <source>
        <dbReference type="EMBL" id="KAA0968467.1"/>
    </source>
</evidence>
<evidence type="ECO:0000256" key="7">
    <source>
        <dbReference type="ARBA" id="ARBA00061968"/>
    </source>
</evidence>
<evidence type="ECO:0000256" key="9">
    <source>
        <dbReference type="RuleBase" id="RU369116"/>
    </source>
</evidence>
<comment type="catalytic activity">
    <reaction evidence="6">
        <text>a quaternary ammonium(out) + ATP + H2O = a quaternary ammonium(in) + ADP + phosphate + H(+)</text>
        <dbReference type="Rhea" id="RHEA:11036"/>
        <dbReference type="ChEBI" id="CHEBI:15377"/>
        <dbReference type="ChEBI" id="CHEBI:15378"/>
        <dbReference type="ChEBI" id="CHEBI:30616"/>
        <dbReference type="ChEBI" id="CHEBI:35267"/>
        <dbReference type="ChEBI" id="CHEBI:43474"/>
        <dbReference type="ChEBI" id="CHEBI:456216"/>
        <dbReference type="EC" id="7.6.2.9"/>
    </reaction>
    <physiologicalReaction direction="left-to-right" evidence="6">
        <dbReference type="Rhea" id="RHEA:11037"/>
    </physiologicalReaction>
</comment>
<dbReference type="PANTHER" id="PTHR43869">
    <property type="entry name" value="GLYCINE BETAINE/PROLINE BETAINE TRANSPORT SYSTEM ATP-BINDING PROTEIN PROV"/>
    <property type="match status" value="1"/>
</dbReference>
<dbReference type="OrthoDB" id="9802264at2"/>
<keyword evidence="14" id="KW-1185">Reference proteome</keyword>
<dbReference type="Proteomes" id="UP000324738">
    <property type="component" value="Unassembled WGS sequence"/>
</dbReference>
<dbReference type="InterPro" id="IPR003593">
    <property type="entry name" value="AAA+_ATPase"/>
</dbReference>
<dbReference type="GO" id="GO:0006865">
    <property type="term" value="P:amino acid transport"/>
    <property type="evidence" value="ECO:0007669"/>
    <property type="project" value="UniProtKB-UniRule"/>
</dbReference>